<evidence type="ECO:0000313" key="2">
    <source>
        <dbReference type="EnsemblProtists" id="HpaP807914"/>
    </source>
</evidence>
<dbReference type="EnsemblProtists" id="HpaT807914">
    <property type="protein sequence ID" value="HpaP807914"/>
    <property type="gene ID" value="HpaG807914"/>
</dbReference>
<feature type="region of interest" description="Disordered" evidence="1">
    <location>
        <begin position="1"/>
        <end position="23"/>
    </location>
</feature>
<dbReference type="VEuPathDB" id="FungiDB:HpaG807914"/>
<evidence type="ECO:0000313" key="3">
    <source>
        <dbReference type="Proteomes" id="UP000011713"/>
    </source>
</evidence>
<keyword evidence="3" id="KW-1185">Reference proteome</keyword>
<name>M4BNC6_HYAAE</name>
<dbReference type="Proteomes" id="UP000011713">
    <property type="component" value="Unassembled WGS sequence"/>
</dbReference>
<reference evidence="3" key="1">
    <citation type="journal article" date="2010" name="Science">
        <title>Signatures of adaptation to obligate biotrophy in the Hyaloperonospora arabidopsidis genome.</title>
        <authorList>
            <person name="Baxter L."/>
            <person name="Tripathy S."/>
            <person name="Ishaque N."/>
            <person name="Boot N."/>
            <person name="Cabral A."/>
            <person name="Kemen E."/>
            <person name="Thines M."/>
            <person name="Ah-Fong A."/>
            <person name="Anderson R."/>
            <person name="Badejoko W."/>
            <person name="Bittner-Eddy P."/>
            <person name="Boore J.L."/>
            <person name="Chibucos M.C."/>
            <person name="Coates M."/>
            <person name="Dehal P."/>
            <person name="Delehaunty K."/>
            <person name="Dong S."/>
            <person name="Downton P."/>
            <person name="Dumas B."/>
            <person name="Fabro G."/>
            <person name="Fronick C."/>
            <person name="Fuerstenberg S.I."/>
            <person name="Fulton L."/>
            <person name="Gaulin E."/>
            <person name="Govers F."/>
            <person name="Hughes L."/>
            <person name="Humphray S."/>
            <person name="Jiang R.H."/>
            <person name="Judelson H."/>
            <person name="Kamoun S."/>
            <person name="Kyung K."/>
            <person name="Meijer H."/>
            <person name="Minx P."/>
            <person name="Morris P."/>
            <person name="Nelson J."/>
            <person name="Phuntumart V."/>
            <person name="Qutob D."/>
            <person name="Rehmany A."/>
            <person name="Rougon-Cardoso A."/>
            <person name="Ryden P."/>
            <person name="Torto-Alalibo T."/>
            <person name="Studholme D."/>
            <person name="Wang Y."/>
            <person name="Win J."/>
            <person name="Wood J."/>
            <person name="Clifton S.W."/>
            <person name="Rogers J."/>
            <person name="Van den Ackerveken G."/>
            <person name="Jones J.D."/>
            <person name="McDowell J.M."/>
            <person name="Beynon J."/>
            <person name="Tyler B.M."/>
        </authorList>
    </citation>
    <scope>NUCLEOTIDE SEQUENCE [LARGE SCALE GENOMIC DNA]</scope>
    <source>
        <strain evidence="3">Emoy2</strain>
    </source>
</reference>
<feature type="compositionally biased region" description="Low complexity" evidence="1">
    <location>
        <begin position="7"/>
        <end position="23"/>
    </location>
</feature>
<dbReference type="AlphaFoldDB" id="M4BNC6"/>
<protein>
    <submittedName>
        <fullName evidence="2">Uncharacterized protein</fullName>
    </submittedName>
</protein>
<dbReference type="EnsemblProtists" id="HpaT807913">
    <property type="protein sequence ID" value="HpaP807913"/>
    <property type="gene ID" value="HpaG807913"/>
</dbReference>
<dbReference type="InParanoid" id="M4BNC6"/>
<dbReference type="HOGENOM" id="CLU_1744031_0_0_1"/>
<evidence type="ECO:0000256" key="1">
    <source>
        <dbReference type="SAM" id="MobiDB-lite"/>
    </source>
</evidence>
<reference evidence="2" key="2">
    <citation type="submission" date="2015-06" db="UniProtKB">
        <authorList>
            <consortium name="EnsemblProtists"/>
        </authorList>
    </citation>
    <scope>IDENTIFICATION</scope>
    <source>
        <strain evidence="2">Emoy2</strain>
    </source>
</reference>
<proteinExistence type="predicted"/>
<sequence>MSPQWKALTRSRSGTSRGASASLAPTSSIYRKPFAPQNYCSPNTSHHASSWATLTVLAEAVKQIYFVSKMKRVNTLHHHLDLATDTLVSSVQPPLPTSSSALVHQKRSTAGQRPRRRCQRGGGWRCDGCRQKDNQQFCSRENGMKLIIKD</sequence>
<organism evidence="2 3">
    <name type="scientific">Hyaloperonospora arabidopsidis (strain Emoy2)</name>
    <name type="common">Downy mildew agent</name>
    <name type="synonym">Peronospora arabidopsidis</name>
    <dbReference type="NCBI Taxonomy" id="559515"/>
    <lineage>
        <taxon>Eukaryota</taxon>
        <taxon>Sar</taxon>
        <taxon>Stramenopiles</taxon>
        <taxon>Oomycota</taxon>
        <taxon>Peronosporomycetes</taxon>
        <taxon>Peronosporales</taxon>
        <taxon>Peronosporaceae</taxon>
        <taxon>Hyaloperonospora</taxon>
    </lineage>
</organism>
<feature type="region of interest" description="Disordered" evidence="1">
    <location>
        <begin position="97"/>
        <end position="117"/>
    </location>
</feature>
<dbReference type="EMBL" id="JH598455">
    <property type="status" value="NOT_ANNOTATED_CDS"/>
    <property type="molecule type" value="Genomic_DNA"/>
</dbReference>
<accession>M4BNC6</accession>